<evidence type="ECO:0000313" key="2">
    <source>
        <dbReference type="EMBL" id="MDA5193440.1"/>
    </source>
</evidence>
<dbReference type="PROSITE" id="PS51257">
    <property type="entry name" value="PROKAR_LIPOPROTEIN"/>
    <property type="match status" value="1"/>
</dbReference>
<evidence type="ECO:0000256" key="1">
    <source>
        <dbReference type="SAM" id="SignalP"/>
    </source>
</evidence>
<feature type="chain" id="PRO_5040777801" evidence="1">
    <location>
        <begin position="22"/>
        <end position="616"/>
    </location>
</feature>
<reference evidence="2" key="2">
    <citation type="journal article" date="2023" name="Syst. Appl. Microbiol.">
        <title>Govania unica gen. nov., sp. nov., a rare biosphere bacterium that represents a novel family in the class Alphaproteobacteria.</title>
        <authorList>
            <person name="Vandamme P."/>
            <person name="Peeters C."/>
            <person name="Hettiarachchi A."/>
            <person name="Cnockaert M."/>
            <person name="Carlier A."/>
        </authorList>
    </citation>
    <scope>NUCLEOTIDE SEQUENCE</scope>
    <source>
        <strain evidence="2">LMG 31809</strain>
    </source>
</reference>
<dbReference type="PANTHER" id="PTHR33361">
    <property type="entry name" value="GLR0591 PROTEIN"/>
    <property type="match status" value="1"/>
</dbReference>
<proteinExistence type="predicted"/>
<feature type="signal peptide" evidence="1">
    <location>
        <begin position="1"/>
        <end position="21"/>
    </location>
</feature>
<evidence type="ECO:0000313" key="3">
    <source>
        <dbReference type="Proteomes" id="UP001141619"/>
    </source>
</evidence>
<dbReference type="EMBL" id="JANWOI010000002">
    <property type="protein sequence ID" value="MDA5193440.1"/>
    <property type="molecule type" value="Genomic_DNA"/>
</dbReference>
<organism evidence="2 3">
    <name type="scientific">Govanella unica</name>
    <dbReference type="NCBI Taxonomy" id="2975056"/>
    <lineage>
        <taxon>Bacteria</taxon>
        <taxon>Pseudomonadati</taxon>
        <taxon>Pseudomonadota</taxon>
        <taxon>Alphaproteobacteria</taxon>
        <taxon>Emcibacterales</taxon>
        <taxon>Govanellaceae</taxon>
        <taxon>Govanella</taxon>
    </lineage>
</organism>
<dbReference type="AlphaFoldDB" id="A0A9X3Z6Q1"/>
<dbReference type="Proteomes" id="UP001141619">
    <property type="component" value="Unassembled WGS sequence"/>
</dbReference>
<reference evidence="2" key="1">
    <citation type="submission" date="2022-08" db="EMBL/GenBank/DDBJ databases">
        <authorList>
            <person name="Vandamme P."/>
            <person name="Hettiarachchi A."/>
            <person name="Peeters C."/>
            <person name="Cnockaert M."/>
            <person name="Carlier A."/>
        </authorList>
    </citation>
    <scope>NUCLEOTIDE SEQUENCE</scope>
    <source>
        <strain evidence="2">LMG 31809</strain>
    </source>
</reference>
<dbReference type="InterPro" id="IPR010281">
    <property type="entry name" value="DUF885"/>
</dbReference>
<name>A0A9X3Z6Q1_9PROT</name>
<keyword evidence="3" id="KW-1185">Reference proteome</keyword>
<keyword evidence="1" id="KW-0732">Signal</keyword>
<gene>
    <name evidence="2" type="ORF">NYP16_05665</name>
</gene>
<sequence length="616" mass="69581">MRKWSGMAVSLSALMTVLALSACDKPKSNEQPTSQQAPAQQSESARLNAFFDEAFKRDLKRSPMLQTYLGMKTDYNKLDDMSEARFDEDIVIAKADLERLKDFDPAKLDEQARISYAVYEQDQKDKIEGDRWRHHDYPYNQMFGWQSDLPAFMITAHTIDNKADAEGYVARLKAFVPFLGQIDDGMKLRADKGVLPPKFVFPIVIENAGMIIKGAPFDASGKDSTLLADFKGKLAKLDLPQADKDKLVADATAALKDSVKPAFDHLIATLTALEPKATRDDGVWKLPDGQDYYKYRLRTMTTTDMTPEQIHQFGLSEVARIRGEMTAIKDQVGFKGSLAEFFKHLQNDPKQYYPQTDAGQKQYLADNQVLLDAMEKKLPEYFATLPKAKVELRQVEPFRAKGAAAAFYQQPSLDGTRPGYYYVNTYDMKQLPKYAMAAITYHEALPGHHMQIAINQELQGIPEFRKIANFTAYIEGWGLYAEKLAKEMGGYADPYSDFGRLSAELWRAARLVVDTGIHDKKWTREQAIKYMDDFTPNPHGDNIREIERYIVMPGQATAYKIGMSKILEARDAAKSKLGDKFDIRGFHDAVLKSGAVPLSIMEEDVRRWADQVAAGK</sequence>
<dbReference type="PANTHER" id="PTHR33361:SF16">
    <property type="entry name" value="DUF885 DOMAIN-CONTAINING PROTEIN"/>
    <property type="match status" value="1"/>
</dbReference>
<protein>
    <submittedName>
        <fullName evidence="2">DUF885 domain-containing protein</fullName>
    </submittedName>
</protein>
<comment type="caution">
    <text evidence="2">The sequence shown here is derived from an EMBL/GenBank/DDBJ whole genome shotgun (WGS) entry which is preliminary data.</text>
</comment>
<accession>A0A9X3Z6Q1</accession>
<dbReference type="Pfam" id="PF05960">
    <property type="entry name" value="DUF885"/>
    <property type="match status" value="1"/>
</dbReference>